<dbReference type="RefSeq" id="WP_028794590.1">
    <property type="nucleotide sequence ID" value="NZ_FNBW01000016.1"/>
</dbReference>
<comment type="similarity">
    <text evidence="7">Belongs to the transferase hexapeptide repeat family. LpxD subfamily.</text>
</comment>
<dbReference type="PANTHER" id="PTHR43378">
    <property type="entry name" value="UDP-3-O-ACYLGLUCOSAMINE N-ACYLTRANSFERASE"/>
    <property type="match status" value="1"/>
</dbReference>
<evidence type="ECO:0000256" key="7">
    <source>
        <dbReference type="HAMAP-Rule" id="MF_00523"/>
    </source>
</evidence>
<evidence type="ECO:0000256" key="4">
    <source>
        <dbReference type="ARBA" id="ARBA00022737"/>
    </source>
</evidence>
<evidence type="ECO:0000256" key="6">
    <source>
        <dbReference type="ARBA" id="ARBA00023315"/>
    </source>
</evidence>
<dbReference type="GO" id="GO:0103118">
    <property type="term" value="F:UDP-3-O-[(3R)-3-hydroxyacyl]-glucosamine N-acyltransferase activity"/>
    <property type="evidence" value="ECO:0007669"/>
    <property type="project" value="UniProtKB-EC"/>
</dbReference>
<dbReference type="InterPro" id="IPR007691">
    <property type="entry name" value="LpxD"/>
</dbReference>
<dbReference type="GO" id="GO:0016020">
    <property type="term" value="C:membrane"/>
    <property type="evidence" value="ECO:0007669"/>
    <property type="project" value="GOC"/>
</dbReference>
<feature type="domain" description="UDP-3-O-[3-hydroxymyristoyl] glucosamine N-acyltransferase non-repeat region" evidence="8">
    <location>
        <begin position="38"/>
        <end position="102"/>
    </location>
</feature>
<dbReference type="InterPro" id="IPR011004">
    <property type="entry name" value="Trimer_LpxA-like_sf"/>
</dbReference>
<dbReference type="CDD" id="cd03352">
    <property type="entry name" value="LbH_LpxD"/>
    <property type="match status" value="1"/>
</dbReference>
<dbReference type="Gene3D" id="2.160.10.10">
    <property type="entry name" value="Hexapeptide repeat proteins"/>
    <property type="match status" value="1"/>
</dbReference>
<dbReference type="NCBIfam" id="NF002060">
    <property type="entry name" value="PRK00892.1"/>
    <property type="match status" value="1"/>
</dbReference>
<dbReference type="HAMAP" id="MF_00523">
    <property type="entry name" value="LpxD"/>
    <property type="match status" value="1"/>
</dbReference>
<keyword evidence="6 7" id="KW-0012">Acyltransferase</keyword>
<keyword evidence="5 7" id="KW-0443">Lipid metabolism</keyword>
<sequence>MVDSRFHNVAGPFTLGQVVEMTGAELRHGGDLARPFRDVGTLEGGGPEDVAFLENRRYAASFRTSTAGACLVTPEFADQAPEGMAVLVTALPRRNYARLARLFHPQETAPAGVHPSAVVHPSATLGQGVAVGPGAVIGAAVVLGDGAWIEANAVIGDAVDIGGGTRIGTGVSVSHAVIGARCFIYPGARIGQPGFGFEMDASGPFLVPQLGRVIIEDDVEVGANTTIDRGSNADTVIGRGSMIDNLVQIGHNVVLGRGCIVVAQVGISGSTRLGDRVVVGGQVGIAGHLEIGGDVQIAAMSGVNRSLPGGAVYGGAPAIPVREWRRQIAALKRLGQGKSAPGSKNEG</sequence>
<dbReference type="EC" id="2.3.1.191" evidence="7"/>
<proteinExistence type="inferred from homology"/>
<reference evidence="9 10" key="1">
    <citation type="submission" date="2016-10" db="EMBL/GenBank/DDBJ databases">
        <authorList>
            <person name="Varghese N."/>
            <person name="Submissions S."/>
        </authorList>
    </citation>
    <scope>NUCLEOTIDE SEQUENCE [LARGE SCALE GENOMIC DNA]</scope>
    <source>
        <strain evidence="9 10">DSM 18839</strain>
    </source>
</reference>
<evidence type="ECO:0000256" key="5">
    <source>
        <dbReference type="ARBA" id="ARBA00023098"/>
    </source>
</evidence>
<feature type="active site" description="Proton acceptor" evidence="7">
    <location>
        <position position="251"/>
    </location>
</feature>
<keyword evidence="10" id="KW-1185">Reference proteome</keyword>
<comment type="pathway">
    <text evidence="7">Bacterial outer membrane biogenesis; LPS lipid A biosynthesis.</text>
</comment>
<dbReference type="InterPro" id="IPR020573">
    <property type="entry name" value="UDP_GlcNAc_AcTrfase_non-rep"/>
</dbReference>
<keyword evidence="4 7" id="KW-0677">Repeat</keyword>
<organism evidence="9 10">
    <name type="scientific">Thalassobaculum litoreum DSM 18839</name>
    <dbReference type="NCBI Taxonomy" id="1123362"/>
    <lineage>
        <taxon>Bacteria</taxon>
        <taxon>Pseudomonadati</taxon>
        <taxon>Pseudomonadota</taxon>
        <taxon>Alphaproteobacteria</taxon>
        <taxon>Rhodospirillales</taxon>
        <taxon>Thalassobaculaceae</taxon>
        <taxon>Thalassobaculum</taxon>
    </lineage>
</organism>
<dbReference type="PROSITE" id="PS00101">
    <property type="entry name" value="HEXAPEP_TRANSFERASES"/>
    <property type="match status" value="2"/>
</dbReference>
<gene>
    <name evidence="7" type="primary">lpxD</name>
    <name evidence="9" type="ORF">SAMN05660686_04222</name>
</gene>
<comment type="subunit">
    <text evidence="7">Homotrimer.</text>
</comment>
<evidence type="ECO:0000256" key="1">
    <source>
        <dbReference type="ARBA" id="ARBA00022516"/>
    </source>
</evidence>
<dbReference type="PANTHER" id="PTHR43378:SF2">
    <property type="entry name" value="UDP-3-O-ACYLGLUCOSAMINE N-ACYLTRANSFERASE 1, MITOCHONDRIAL-RELATED"/>
    <property type="match status" value="1"/>
</dbReference>
<name>A0A8G2F538_9PROT</name>
<dbReference type="InterPro" id="IPR018357">
    <property type="entry name" value="Hexapep_transf_CS"/>
</dbReference>
<dbReference type="SUPFAM" id="SSF51161">
    <property type="entry name" value="Trimeric LpxA-like enzymes"/>
    <property type="match status" value="1"/>
</dbReference>
<comment type="function">
    <text evidence="7">Catalyzes the N-acylation of UDP-3-O-acylglucosamine using 3-hydroxyacyl-ACP as the acyl donor. Is involved in the biosynthesis of lipid A, a phosphorylated glycolipid that anchors the lipopolysaccharide to the outer membrane of the cell.</text>
</comment>
<evidence type="ECO:0000313" key="9">
    <source>
        <dbReference type="EMBL" id="SDG38983.1"/>
    </source>
</evidence>
<comment type="caution">
    <text evidence="9">The sequence shown here is derived from an EMBL/GenBank/DDBJ whole genome shotgun (WGS) entry which is preliminary data.</text>
</comment>
<evidence type="ECO:0000259" key="8">
    <source>
        <dbReference type="Pfam" id="PF04613"/>
    </source>
</evidence>
<accession>A0A8G2F538</accession>
<comment type="catalytic activity">
    <reaction evidence="7">
        <text>a UDP-3-O-[(3R)-3-hydroxyacyl]-alpha-D-glucosamine + a (3R)-hydroxyacyl-[ACP] = a UDP-2-N,3-O-bis[(3R)-3-hydroxyacyl]-alpha-D-glucosamine + holo-[ACP] + H(+)</text>
        <dbReference type="Rhea" id="RHEA:53836"/>
        <dbReference type="Rhea" id="RHEA-COMP:9685"/>
        <dbReference type="Rhea" id="RHEA-COMP:9945"/>
        <dbReference type="ChEBI" id="CHEBI:15378"/>
        <dbReference type="ChEBI" id="CHEBI:64479"/>
        <dbReference type="ChEBI" id="CHEBI:78827"/>
        <dbReference type="ChEBI" id="CHEBI:137740"/>
        <dbReference type="ChEBI" id="CHEBI:137748"/>
        <dbReference type="EC" id="2.3.1.191"/>
    </reaction>
</comment>
<dbReference type="UniPathway" id="UPA00973"/>
<dbReference type="Proteomes" id="UP000198615">
    <property type="component" value="Unassembled WGS sequence"/>
</dbReference>
<dbReference type="Pfam" id="PF04613">
    <property type="entry name" value="LpxD"/>
    <property type="match status" value="1"/>
</dbReference>
<evidence type="ECO:0000313" key="10">
    <source>
        <dbReference type="Proteomes" id="UP000198615"/>
    </source>
</evidence>
<protein>
    <recommendedName>
        <fullName evidence="7">UDP-3-O-acylglucosamine N-acyltransferase</fullName>
        <ecNumber evidence="7">2.3.1.191</ecNumber>
    </recommendedName>
</protein>
<dbReference type="GO" id="GO:0009245">
    <property type="term" value="P:lipid A biosynthetic process"/>
    <property type="evidence" value="ECO:0007669"/>
    <property type="project" value="UniProtKB-UniRule"/>
</dbReference>
<dbReference type="Gene3D" id="3.40.1390.10">
    <property type="entry name" value="MurE/MurF, N-terminal domain"/>
    <property type="match status" value="1"/>
</dbReference>
<evidence type="ECO:0000256" key="2">
    <source>
        <dbReference type="ARBA" id="ARBA00022556"/>
    </source>
</evidence>
<dbReference type="Pfam" id="PF00132">
    <property type="entry name" value="Hexapep"/>
    <property type="match status" value="1"/>
</dbReference>
<dbReference type="AlphaFoldDB" id="A0A8G2F538"/>
<keyword evidence="3 7" id="KW-0808">Transferase</keyword>
<keyword evidence="1 7" id="KW-0444">Lipid biosynthesis</keyword>
<dbReference type="NCBIfam" id="TIGR01853">
    <property type="entry name" value="lipid_A_lpxD"/>
    <property type="match status" value="1"/>
</dbReference>
<dbReference type="OrthoDB" id="9784739at2"/>
<dbReference type="InterPro" id="IPR001451">
    <property type="entry name" value="Hexapep"/>
</dbReference>
<keyword evidence="2 7" id="KW-0441">Lipid A biosynthesis</keyword>
<dbReference type="EMBL" id="FNBW01000016">
    <property type="protein sequence ID" value="SDG38983.1"/>
    <property type="molecule type" value="Genomic_DNA"/>
</dbReference>
<dbReference type="GO" id="GO:0016410">
    <property type="term" value="F:N-acyltransferase activity"/>
    <property type="evidence" value="ECO:0007669"/>
    <property type="project" value="InterPro"/>
</dbReference>
<evidence type="ECO:0000256" key="3">
    <source>
        <dbReference type="ARBA" id="ARBA00022679"/>
    </source>
</evidence>